<evidence type="ECO:0000256" key="9">
    <source>
        <dbReference type="ARBA" id="ARBA00023212"/>
    </source>
</evidence>
<protein>
    <recommendedName>
        <fullName evidence="5 12">ADP-ribosylation factor-like protein 2-binding protein</fullName>
        <shortName evidence="12">ARF-like 2-binding protein</shortName>
    </recommendedName>
</protein>
<keyword evidence="8 12" id="KW-0496">Mitochondrion</keyword>
<comment type="subcellular location">
    <subcellularLocation>
        <location evidence="1 12">Cytoplasm</location>
        <location evidence="1 12">Cytoskeleton</location>
        <location evidence="1 12">Cilium basal body</location>
    </subcellularLocation>
    <subcellularLocation>
        <location evidence="3 12">Cytoplasm</location>
        <location evidence="3 12">Cytoskeleton</location>
        <location evidence="3 12">Microtubule organizing center</location>
        <location evidence="3 12">Centrosome</location>
    </subcellularLocation>
    <subcellularLocation>
        <location evidence="12">Cytoplasm</location>
    </subcellularLocation>
    <subcellularLocation>
        <location evidence="2 12">Nucleus</location>
    </subcellularLocation>
    <subcellularLocation>
        <location evidence="12">Mitochondrion intermembrane space</location>
    </subcellularLocation>
</comment>
<evidence type="ECO:0000256" key="5">
    <source>
        <dbReference type="ARBA" id="ARBA00014849"/>
    </source>
</evidence>
<name>A0ABM0GV21_SACKO</name>
<keyword evidence="11 12" id="KW-0966">Cell projection</keyword>
<evidence type="ECO:0000256" key="12">
    <source>
        <dbReference type="RuleBase" id="RU367099"/>
    </source>
</evidence>
<accession>A0ABM0GV21</accession>
<evidence type="ECO:0000259" key="13">
    <source>
        <dbReference type="Pfam" id="PF11527"/>
    </source>
</evidence>
<evidence type="ECO:0000256" key="4">
    <source>
        <dbReference type="ARBA" id="ARBA00009880"/>
    </source>
</evidence>
<dbReference type="GeneID" id="100367381"/>
<evidence type="ECO:0000256" key="1">
    <source>
        <dbReference type="ARBA" id="ARBA00004120"/>
    </source>
</evidence>
<dbReference type="InterPro" id="IPR038849">
    <property type="entry name" value="ARL2BP"/>
</dbReference>
<dbReference type="RefSeq" id="XP_002737954.1">
    <property type="nucleotide sequence ID" value="XM_002737908.2"/>
</dbReference>
<organism evidence="14 15">
    <name type="scientific">Saccoglossus kowalevskii</name>
    <name type="common">Acorn worm</name>
    <dbReference type="NCBI Taxonomy" id="10224"/>
    <lineage>
        <taxon>Eukaryota</taxon>
        <taxon>Metazoa</taxon>
        <taxon>Hemichordata</taxon>
        <taxon>Enteropneusta</taxon>
        <taxon>Harrimaniidae</taxon>
        <taxon>Saccoglossus</taxon>
    </lineage>
</organism>
<evidence type="ECO:0000313" key="14">
    <source>
        <dbReference type="Proteomes" id="UP000694865"/>
    </source>
</evidence>
<keyword evidence="9 12" id="KW-0206">Cytoskeleton</keyword>
<keyword evidence="7 12" id="KW-0969">Cilium</keyword>
<dbReference type="Proteomes" id="UP000694865">
    <property type="component" value="Unplaced"/>
</dbReference>
<gene>
    <name evidence="15" type="primary">LOC100367381</name>
</gene>
<evidence type="ECO:0000256" key="6">
    <source>
        <dbReference type="ARBA" id="ARBA00022490"/>
    </source>
</evidence>
<evidence type="ECO:0000256" key="11">
    <source>
        <dbReference type="ARBA" id="ARBA00023273"/>
    </source>
</evidence>
<sequence length="178" mass="20888">MDVIIRLIGNDDIEDMEFQEENLCSSSSSISDTKFDMTIGHIEDIIMDDDFQDMQQNFMEKNYVHFEDTEENKFIYTDIFKEYTDLIEKFIEDKLTARMPGFVMSEFTRQLQTRQNELSGEIFEILLTFSDFISFKEMFIDYKAEKEGRTVDFSSGFVITPCSQQLEISSQNLEPPTS</sequence>
<evidence type="ECO:0000256" key="7">
    <source>
        <dbReference type="ARBA" id="ARBA00023069"/>
    </source>
</evidence>
<dbReference type="InterPro" id="IPR023379">
    <property type="entry name" value="BART_dom"/>
</dbReference>
<keyword evidence="14" id="KW-1185">Reference proteome</keyword>
<keyword evidence="6 12" id="KW-0963">Cytoplasm</keyword>
<feature type="domain" description="BART" evidence="13">
    <location>
        <begin position="35"/>
        <end position="148"/>
    </location>
</feature>
<dbReference type="InterPro" id="IPR042541">
    <property type="entry name" value="BART_sf"/>
</dbReference>
<dbReference type="PANTHER" id="PTHR15487:SF4">
    <property type="entry name" value="ADP-RIBOSYLATION FACTOR-LIKE PROTEIN 2-BINDING PROTEIN"/>
    <property type="match status" value="1"/>
</dbReference>
<reference evidence="15" key="1">
    <citation type="submission" date="2025-08" db="UniProtKB">
        <authorList>
            <consortium name="RefSeq"/>
        </authorList>
    </citation>
    <scope>IDENTIFICATION</scope>
    <source>
        <tissue evidence="15">Testes</tissue>
    </source>
</reference>
<evidence type="ECO:0000313" key="15">
    <source>
        <dbReference type="RefSeq" id="XP_002737954.1"/>
    </source>
</evidence>
<evidence type="ECO:0000256" key="8">
    <source>
        <dbReference type="ARBA" id="ARBA00023128"/>
    </source>
</evidence>
<comment type="function">
    <text evidence="12">Plays a role as an effector of the ADP-ribosylation factor-like protein 2, ARL2.</text>
</comment>
<keyword evidence="10 12" id="KW-0539">Nucleus</keyword>
<evidence type="ECO:0000256" key="3">
    <source>
        <dbReference type="ARBA" id="ARBA00004300"/>
    </source>
</evidence>
<dbReference type="PANTHER" id="PTHR15487">
    <property type="entry name" value="ADP-RIBOSYLATION FACTOR-LIKE PROTEIN 2-BINDING PROTEIN"/>
    <property type="match status" value="1"/>
</dbReference>
<proteinExistence type="inferred from homology"/>
<evidence type="ECO:0000256" key="2">
    <source>
        <dbReference type="ARBA" id="ARBA00004123"/>
    </source>
</evidence>
<dbReference type="Pfam" id="PF11527">
    <property type="entry name" value="ARL2_Bind_BART"/>
    <property type="match status" value="1"/>
</dbReference>
<dbReference type="Gene3D" id="1.20.1520.10">
    <property type="entry name" value="ADP-ribosylation factor-like 2-binding protein, domain"/>
    <property type="match status" value="1"/>
</dbReference>
<evidence type="ECO:0000256" key="10">
    <source>
        <dbReference type="ARBA" id="ARBA00023242"/>
    </source>
</evidence>
<comment type="similarity">
    <text evidence="4 12">Belongs to the ARL2BP family.</text>
</comment>